<feature type="transmembrane region" description="Helical" evidence="1">
    <location>
        <begin position="40"/>
        <end position="60"/>
    </location>
</feature>
<feature type="transmembrane region" description="Helical" evidence="1">
    <location>
        <begin position="119"/>
        <end position="138"/>
    </location>
</feature>
<feature type="transmembrane region" description="Helical" evidence="1">
    <location>
        <begin position="150"/>
        <end position="167"/>
    </location>
</feature>
<protein>
    <submittedName>
        <fullName evidence="2">Uncharacterized protein</fullName>
    </submittedName>
</protein>
<evidence type="ECO:0000313" key="2">
    <source>
        <dbReference type="EMBL" id="SIR41871.1"/>
    </source>
</evidence>
<organism evidence="2 3">
    <name type="scientific">Maribacter ulvicola</name>
    <dbReference type="NCBI Taxonomy" id="228959"/>
    <lineage>
        <taxon>Bacteria</taxon>
        <taxon>Pseudomonadati</taxon>
        <taxon>Bacteroidota</taxon>
        <taxon>Flavobacteriia</taxon>
        <taxon>Flavobacteriales</taxon>
        <taxon>Flavobacteriaceae</taxon>
        <taxon>Maribacter</taxon>
    </lineage>
</organism>
<feature type="transmembrane region" description="Helical" evidence="1">
    <location>
        <begin position="66"/>
        <end position="85"/>
    </location>
</feature>
<dbReference type="RefSeq" id="WP_076551432.1">
    <property type="nucleotide sequence ID" value="NZ_FTMA01000014.1"/>
</dbReference>
<evidence type="ECO:0000313" key="3">
    <source>
        <dbReference type="Proteomes" id="UP000186953"/>
    </source>
</evidence>
<reference evidence="3" key="1">
    <citation type="submission" date="2017-01" db="EMBL/GenBank/DDBJ databases">
        <authorList>
            <person name="Varghese N."/>
            <person name="Submissions S."/>
        </authorList>
    </citation>
    <scope>NUCLEOTIDE SEQUENCE [LARGE SCALE GENOMIC DNA]</scope>
    <source>
        <strain evidence="3">DSM 15366</strain>
    </source>
</reference>
<keyword evidence="1" id="KW-1133">Transmembrane helix</keyword>
<keyword evidence="1" id="KW-0472">Membrane</keyword>
<evidence type="ECO:0000256" key="1">
    <source>
        <dbReference type="SAM" id="Phobius"/>
    </source>
</evidence>
<keyword evidence="1" id="KW-0812">Transmembrane</keyword>
<gene>
    <name evidence="2" type="ORF">SAMN05421797_11429</name>
</gene>
<dbReference type="STRING" id="228959.SAMN05421797_11429"/>
<dbReference type="EMBL" id="FTMA01000014">
    <property type="protein sequence ID" value="SIR41871.1"/>
    <property type="molecule type" value="Genomic_DNA"/>
</dbReference>
<keyword evidence="3" id="KW-1185">Reference proteome</keyword>
<dbReference type="OrthoDB" id="1467567at2"/>
<dbReference type="Proteomes" id="UP000186953">
    <property type="component" value="Unassembled WGS sequence"/>
</dbReference>
<accession>A0A1N7AS65</accession>
<proteinExistence type="predicted"/>
<dbReference type="AlphaFoldDB" id="A0A1N7AS65"/>
<sequence length="191" mass="22235">MDNFEDIKQLWNSKNTLDIPNLEHIQNVVKKYHRKRKRNAFLVTSSFVLCGIAFVLIIILHKPLHWSTSFGVILISIGFLSGLALKLKSLKNISKNELKSNNDFLKDLIKDINKEKSKVNLHLIFSVLLLAIGYGFFIYEEIKDSHLELILSYLGITLFAFGMYFIFRPFMKRKSKKKIQLIIDEIEKNVC</sequence>
<name>A0A1N7AS65_9FLAO</name>